<proteinExistence type="predicted"/>
<comment type="caution">
    <text evidence="1">The sequence shown here is derived from an EMBL/GenBank/DDBJ whole genome shotgun (WGS) entry which is preliminary data.</text>
</comment>
<sequence length="407" mass="48356">MEGEYKAVPIELYERIYNHLPKFIDMYSRVNLHNSINYNEFNFHQFLDHFNLMINYYYTLFTDNNIDILIQNNSPHAGYDYIPHVLAKEMDIRTLYIGQTSFPNRFFHYWEFHDFGTFKTTKNLFDLPPPIKIENKFEKDLPYMKKNRRDGFKFSNIKSPRSLHNELTKYVPEYQLAKDLVKSNYRGQAYYRYKLRKTYEKNRRNLINEVDLNEPFVYFALHLQPEKTTSSYGGKYSDQALALEHLSSILPKGWKIYVKENPKQTYFMRNPEFFRRLERIPNLVFVSPAYNTYDLIRHTKICATISGTVGWEAITGGKTVLIFGWGVWYKTLPGVYSFSPDLDLEKISSEKVDFTELQSKFNELTAKLAPGIVLNENYPSYYKDYNVEENNIQVAKSLEKIIRSKFN</sequence>
<organism evidence="1 2">
    <name type="scientific">Autumnicola lenta</name>
    <dbReference type="NCBI Taxonomy" id="3075593"/>
    <lineage>
        <taxon>Bacteria</taxon>
        <taxon>Pseudomonadati</taxon>
        <taxon>Bacteroidota</taxon>
        <taxon>Flavobacteriia</taxon>
        <taxon>Flavobacteriales</taxon>
        <taxon>Flavobacteriaceae</taxon>
        <taxon>Autumnicola</taxon>
    </lineage>
</organism>
<dbReference type="RefSeq" id="WP_311494106.1">
    <property type="nucleotide sequence ID" value="NZ_JAVRHO010000005.1"/>
</dbReference>
<evidence type="ECO:0008006" key="3">
    <source>
        <dbReference type="Google" id="ProtNLM"/>
    </source>
</evidence>
<evidence type="ECO:0000313" key="2">
    <source>
        <dbReference type="Proteomes" id="UP001245285"/>
    </source>
</evidence>
<dbReference type="InterPro" id="IPR007833">
    <property type="entry name" value="Capsule_polysaccharide_synth"/>
</dbReference>
<reference evidence="1 2" key="1">
    <citation type="submission" date="2023-09" db="EMBL/GenBank/DDBJ databases">
        <authorList>
            <person name="Rey-Velasco X."/>
        </authorList>
    </citation>
    <scope>NUCLEOTIDE SEQUENCE [LARGE SCALE GENOMIC DNA]</scope>
    <source>
        <strain evidence="1 2">F260</strain>
    </source>
</reference>
<gene>
    <name evidence="1" type="ORF">RM545_04395</name>
</gene>
<name>A0ABU3CHU9_9FLAO</name>
<dbReference type="EMBL" id="JAVRHO010000005">
    <property type="protein sequence ID" value="MDT0645919.1"/>
    <property type="molecule type" value="Genomic_DNA"/>
</dbReference>
<dbReference type="Pfam" id="PF05159">
    <property type="entry name" value="Capsule_synth"/>
    <property type="match status" value="1"/>
</dbReference>
<dbReference type="Proteomes" id="UP001245285">
    <property type="component" value="Unassembled WGS sequence"/>
</dbReference>
<evidence type="ECO:0000313" key="1">
    <source>
        <dbReference type="EMBL" id="MDT0645919.1"/>
    </source>
</evidence>
<keyword evidence="2" id="KW-1185">Reference proteome</keyword>
<accession>A0ABU3CHU9</accession>
<protein>
    <recommendedName>
        <fullName evidence="3">Capsule polysaccharide biosynthesis protein</fullName>
    </recommendedName>
</protein>